<dbReference type="AlphaFoldDB" id="A0A5R8K926"/>
<reference evidence="1 2" key="1">
    <citation type="submission" date="2019-05" db="EMBL/GenBank/DDBJ databases">
        <title>Verrucobacter flavum gen. nov., sp. nov. a new member of the family Verrucomicrobiaceae.</title>
        <authorList>
            <person name="Szuroczki S."/>
            <person name="Abbaszade G."/>
            <person name="Szabo A."/>
            <person name="Felfoldi T."/>
            <person name="Schumann P."/>
            <person name="Boka K."/>
            <person name="Keki Z."/>
            <person name="Toumi M."/>
            <person name="Toth E."/>
        </authorList>
    </citation>
    <scope>NUCLEOTIDE SEQUENCE [LARGE SCALE GENOMIC DNA]</scope>
    <source>
        <strain evidence="1 2">MG-N-17</strain>
    </source>
</reference>
<dbReference type="SUPFAM" id="SSF143011">
    <property type="entry name" value="RelE-like"/>
    <property type="match status" value="1"/>
</dbReference>
<evidence type="ECO:0000313" key="1">
    <source>
        <dbReference type="EMBL" id="TLD68816.1"/>
    </source>
</evidence>
<proteinExistence type="predicted"/>
<dbReference type="Proteomes" id="UP000306196">
    <property type="component" value="Unassembled WGS sequence"/>
</dbReference>
<sequence length="87" mass="10406">MKSSATPRFWKLYEALPVAVQRKADKAYGLWHENPYHPSLHFKKVGRFWSVRVDDNFRAIAEVRDDTAYWLWIGDHGEYELLIARKR</sequence>
<dbReference type="OrthoDB" id="129742at2"/>
<comment type="caution">
    <text evidence="1">The sequence shown here is derived from an EMBL/GenBank/DDBJ whole genome shotgun (WGS) entry which is preliminary data.</text>
</comment>
<organism evidence="1 2">
    <name type="scientific">Phragmitibacter flavus</name>
    <dbReference type="NCBI Taxonomy" id="2576071"/>
    <lineage>
        <taxon>Bacteria</taxon>
        <taxon>Pseudomonadati</taxon>
        <taxon>Verrucomicrobiota</taxon>
        <taxon>Verrucomicrobiia</taxon>
        <taxon>Verrucomicrobiales</taxon>
        <taxon>Verrucomicrobiaceae</taxon>
        <taxon>Phragmitibacter</taxon>
    </lineage>
</organism>
<dbReference type="InterPro" id="IPR035093">
    <property type="entry name" value="RelE/ParE_toxin_dom_sf"/>
</dbReference>
<protein>
    <recommendedName>
        <fullName evidence="3">Type II toxin-antitoxin system HigB family toxin</fullName>
    </recommendedName>
</protein>
<evidence type="ECO:0008006" key="3">
    <source>
        <dbReference type="Google" id="ProtNLM"/>
    </source>
</evidence>
<evidence type="ECO:0000313" key="2">
    <source>
        <dbReference type="Proteomes" id="UP000306196"/>
    </source>
</evidence>
<gene>
    <name evidence="1" type="ORF">FEM03_21010</name>
</gene>
<keyword evidence="2" id="KW-1185">Reference proteome</keyword>
<dbReference type="EMBL" id="VAUV01000019">
    <property type="protein sequence ID" value="TLD68816.1"/>
    <property type="molecule type" value="Genomic_DNA"/>
</dbReference>
<accession>A0A5R8K926</accession>
<name>A0A5R8K926_9BACT</name>